<dbReference type="EMBL" id="JACATG010000003">
    <property type="protein sequence ID" value="NWK13622.1"/>
    <property type="molecule type" value="Genomic_DNA"/>
</dbReference>
<evidence type="ECO:0000313" key="10">
    <source>
        <dbReference type="Proteomes" id="UP000535457"/>
    </source>
</evidence>
<dbReference type="Proteomes" id="UP000520052">
    <property type="component" value="Unassembled WGS sequence"/>
</dbReference>
<dbReference type="Proteomes" id="UP000563820">
    <property type="component" value="Unassembled WGS sequence"/>
</dbReference>
<proteinExistence type="predicted"/>
<evidence type="ECO:0000313" key="11">
    <source>
        <dbReference type="Proteomes" id="UP000547822"/>
    </source>
</evidence>
<evidence type="ECO:0000313" key="15">
    <source>
        <dbReference type="Proteomes" id="UP000587702"/>
    </source>
</evidence>
<name>A0A7K4MH84_9ARCH</name>
<accession>A0A7K4MH84</accession>
<dbReference type="Proteomes" id="UP000535457">
    <property type="component" value="Unassembled WGS sequence"/>
</dbReference>
<dbReference type="EMBL" id="JACATD010000003">
    <property type="protein sequence ID" value="NWK00930.1"/>
    <property type="molecule type" value="Genomic_DNA"/>
</dbReference>
<comment type="caution">
    <text evidence="3">The sequence shown here is derived from an EMBL/GenBank/DDBJ whole genome shotgun (WGS) entry which is preliminary data.</text>
</comment>
<sequence length="65" mass="7609">MVRRKLTKKEIEEQKKQQKVRTSVLRAARRSGKSIKKEGKVNKAKAKTKTPRSQKKIATVRKSRY</sequence>
<dbReference type="EMBL" id="JACATI010000005">
    <property type="protein sequence ID" value="NWJ20418.1"/>
    <property type="molecule type" value="Genomic_DNA"/>
</dbReference>
<evidence type="ECO:0000313" key="5">
    <source>
        <dbReference type="EMBL" id="NWJ84055.1"/>
    </source>
</evidence>
<dbReference type="Proteomes" id="UP000587702">
    <property type="component" value="Unassembled WGS sequence"/>
</dbReference>
<reference evidence="3" key="2">
    <citation type="submission" date="2020-06" db="EMBL/GenBank/DDBJ databases">
        <authorList>
            <person name="Wang Y."/>
        </authorList>
    </citation>
    <scope>NUCLEOTIDE SEQUENCE</scope>
    <source>
        <strain evidence="2">L14</strain>
        <strain evidence="4">L15a</strain>
        <strain evidence="8">L19a</strain>
        <strain evidence="7">T1C4</strain>
        <strain evidence="3">T1L11</strain>
        <strain evidence="6">T1L9</strain>
        <strain evidence="5">T3L1</strain>
    </source>
</reference>
<evidence type="ECO:0000313" key="2">
    <source>
        <dbReference type="EMBL" id="NWJ20418.1"/>
    </source>
</evidence>
<dbReference type="EMBL" id="JACATF010000003">
    <property type="protein sequence ID" value="NWK07085.1"/>
    <property type="molecule type" value="Genomic_DNA"/>
</dbReference>
<organism evidence="3 13">
    <name type="scientific">Marine Group I thaumarchaeote</name>
    <dbReference type="NCBI Taxonomy" id="2511932"/>
    <lineage>
        <taxon>Archaea</taxon>
        <taxon>Nitrososphaerota</taxon>
        <taxon>Marine Group I</taxon>
    </lineage>
</organism>
<dbReference type="EMBL" id="JACATH010000001">
    <property type="protein sequence ID" value="NWJ56226.1"/>
    <property type="molecule type" value="Genomic_DNA"/>
</dbReference>
<gene>
    <name evidence="6" type="ORF">HX840_03380</name>
    <name evidence="7" type="ORF">HX847_01470</name>
    <name evidence="3" type="ORF">HX848_02640</name>
    <name evidence="8" type="ORF">HX853_03160</name>
    <name evidence="5" type="ORF">HX854_04925</name>
    <name evidence="4" type="ORF">HX858_00385</name>
    <name evidence="2" type="ORF">HX860_05030</name>
</gene>
<evidence type="ECO:0000256" key="1">
    <source>
        <dbReference type="SAM" id="MobiDB-lite"/>
    </source>
</evidence>
<evidence type="ECO:0000313" key="14">
    <source>
        <dbReference type="Proteomes" id="UP000575480"/>
    </source>
</evidence>
<dbReference type="EMBL" id="JACATC010000005">
    <property type="protein sequence ID" value="NWJ84055.1"/>
    <property type="molecule type" value="Genomic_DNA"/>
</dbReference>
<feature type="compositionally biased region" description="Basic residues" evidence="1">
    <location>
        <begin position="42"/>
        <end position="65"/>
    </location>
</feature>
<reference evidence="9 10" key="1">
    <citation type="journal article" date="2019" name="Environ. Microbiol.">
        <title>Genomics insights into ecotype formation of ammonia-oxidizing archaea in the deep ocean.</title>
        <authorList>
            <person name="Wang Y."/>
            <person name="Huang J.M."/>
            <person name="Cui G.J."/>
            <person name="Nunoura T."/>
            <person name="Takaki Y."/>
            <person name="Li W.L."/>
            <person name="Li J."/>
            <person name="Gao Z.M."/>
            <person name="Takai K."/>
            <person name="Zhang A.Q."/>
            <person name="Stepanauskas R."/>
        </authorList>
    </citation>
    <scope>NUCLEOTIDE SEQUENCE [LARGE SCALE GENOMIC DNA]</scope>
    <source>
        <strain evidence="2 15">L14</strain>
        <strain evidence="4 14">L15a</strain>
        <strain evidence="8 10">L19a</strain>
        <strain evidence="7 12">T1C4</strain>
        <strain evidence="3 13">T1L11</strain>
        <strain evidence="6 11">T1L9</strain>
        <strain evidence="5 9">T3L1</strain>
    </source>
</reference>
<feature type="region of interest" description="Disordered" evidence="1">
    <location>
        <begin position="1"/>
        <end position="65"/>
    </location>
</feature>
<dbReference type="AlphaFoldDB" id="A0A7K4MH84"/>
<evidence type="ECO:0000313" key="6">
    <source>
        <dbReference type="EMBL" id="NWK00930.1"/>
    </source>
</evidence>
<evidence type="ECO:0000313" key="9">
    <source>
        <dbReference type="Proteomes" id="UP000520052"/>
    </source>
</evidence>
<evidence type="ECO:0000313" key="4">
    <source>
        <dbReference type="EMBL" id="NWJ56226.1"/>
    </source>
</evidence>
<evidence type="ECO:0000313" key="3">
    <source>
        <dbReference type="EMBL" id="NWJ28283.1"/>
    </source>
</evidence>
<dbReference type="Proteomes" id="UP000559282">
    <property type="component" value="Unassembled WGS sequence"/>
</dbReference>
<dbReference type="Proteomes" id="UP000547822">
    <property type="component" value="Unassembled WGS sequence"/>
</dbReference>
<dbReference type="EMBL" id="JACATE010000003">
    <property type="protein sequence ID" value="NWJ28283.1"/>
    <property type="molecule type" value="Genomic_DNA"/>
</dbReference>
<protein>
    <submittedName>
        <fullName evidence="3">Uncharacterized protein</fullName>
    </submittedName>
</protein>
<dbReference type="Proteomes" id="UP000575480">
    <property type="component" value="Unassembled WGS sequence"/>
</dbReference>
<evidence type="ECO:0000313" key="8">
    <source>
        <dbReference type="EMBL" id="NWK13622.1"/>
    </source>
</evidence>
<evidence type="ECO:0000313" key="7">
    <source>
        <dbReference type="EMBL" id="NWK07085.1"/>
    </source>
</evidence>
<evidence type="ECO:0000313" key="12">
    <source>
        <dbReference type="Proteomes" id="UP000559282"/>
    </source>
</evidence>
<evidence type="ECO:0000313" key="13">
    <source>
        <dbReference type="Proteomes" id="UP000563820"/>
    </source>
</evidence>